<evidence type="ECO:0000256" key="2">
    <source>
        <dbReference type="ARBA" id="ARBA00022679"/>
    </source>
</evidence>
<gene>
    <name evidence="7" type="ORF">I8J34_00125</name>
</gene>
<dbReference type="Pfam" id="PF01739">
    <property type="entry name" value="CheR"/>
    <property type="match status" value="1"/>
</dbReference>
<comment type="caution">
    <text evidence="7">The sequence shown here is derived from an EMBL/GenBank/DDBJ whole genome shotgun (WGS) entry which is preliminary data.</text>
</comment>
<proteinExistence type="predicted"/>
<dbReference type="PROSITE" id="PS50123">
    <property type="entry name" value="CHER"/>
    <property type="match status" value="1"/>
</dbReference>
<dbReference type="InterPro" id="IPR022642">
    <property type="entry name" value="CheR_C"/>
</dbReference>
<dbReference type="InterPro" id="IPR050903">
    <property type="entry name" value="Bact_Chemotaxis_MeTrfase"/>
</dbReference>
<dbReference type="SMART" id="SM00028">
    <property type="entry name" value="TPR"/>
    <property type="match status" value="3"/>
</dbReference>
<evidence type="ECO:0000256" key="3">
    <source>
        <dbReference type="ARBA" id="ARBA00022691"/>
    </source>
</evidence>
<organism evidence="7 8">
    <name type="scientific">Denitromonas iodatirespirans</name>
    <dbReference type="NCBI Taxonomy" id="2795389"/>
    <lineage>
        <taxon>Bacteria</taxon>
        <taxon>Pseudomonadati</taxon>
        <taxon>Pseudomonadota</taxon>
        <taxon>Betaproteobacteria</taxon>
        <taxon>Rhodocyclales</taxon>
        <taxon>Zoogloeaceae</taxon>
        <taxon>Denitromonas</taxon>
    </lineage>
</organism>
<keyword evidence="8" id="KW-1185">Reference proteome</keyword>
<keyword evidence="3" id="KW-0949">S-adenosyl-L-methionine</keyword>
<accession>A0A944H6R8</accession>
<dbReference type="GO" id="GO:0032259">
    <property type="term" value="P:methylation"/>
    <property type="evidence" value="ECO:0007669"/>
    <property type="project" value="UniProtKB-KW"/>
</dbReference>
<evidence type="ECO:0000313" key="8">
    <source>
        <dbReference type="Proteomes" id="UP000694660"/>
    </source>
</evidence>
<dbReference type="SUPFAM" id="SSF53335">
    <property type="entry name" value="S-adenosyl-L-methionine-dependent methyltransferases"/>
    <property type="match status" value="1"/>
</dbReference>
<feature type="compositionally biased region" description="Low complexity" evidence="5">
    <location>
        <begin position="286"/>
        <end position="298"/>
    </location>
</feature>
<evidence type="ECO:0000256" key="4">
    <source>
        <dbReference type="PROSITE-ProRule" id="PRU00339"/>
    </source>
</evidence>
<feature type="domain" description="CheR-type methyltransferase" evidence="6">
    <location>
        <begin position="1"/>
        <end position="283"/>
    </location>
</feature>
<dbReference type="EMBL" id="JAEKFT010000001">
    <property type="protein sequence ID" value="MBT0959560.1"/>
    <property type="molecule type" value="Genomic_DNA"/>
</dbReference>
<evidence type="ECO:0000256" key="5">
    <source>
        <dbReference type="SAM" id="MobiDB-lite"/>
    </source>
</evidence>
<dbReference type="SMART" id="SM00138">
    <property type="entry name" value="MeTrc"/>
    <property type="match status" value="1"/>
</dbReference>
<dbReference type="Gene3D" id="3.40.50.150">
    <property type="entry name" value="Vaccinia Virus protein VP39"/>
    <property type="match status" value="1"/>
</dbReference>
<evidence type="ECO:0000259" key="6">
    <source>
        <dbReference type="PROSITE" id="PS50123"/>
    </source>
</evidence>
<name>A0A944H6R8_DENI1</name>
<dbReference type="InterPro" id="IPR011990">
    <property type="entry name" value="TPR-like_helical_dom_sf"/>
</dbReference>
<evidence type="ECO:0000256" key="1">
    <source>
        <dbReference type="ARBA" id="ARBA00022603"/>
    </source>
</evidence>
<keyword evidence="2" id="KW-0808">Transferase</keyword>
<dbReference type="AlphaFoldDB" id="A0A944H6R8"/>
<feature type="repeat" description="TPR" evidence="4">
    <location>
        <begin position="387"/>
        <end position="420"/>
    </location>
</feature>
<dbReference type="InterPro" id="IPR000780">
    <property type="entry name" value="CheR_MeTrfase"/>
</dbReference>
<reference evidence="8" key="1">
    <citation type="journal article" date="2022" name="ISME J.">
        <title>Genetic and phylogenetic analysis of dissimilatory iodate-reducing bacteria identifies potential niches across the world's oceans.</title>
        <authorList>
            <person name="Reyes-Umana V."/>
            <person name="Henning Z."/>
            <person name="Lee K."/>
            <person name="Barnum T.P."/>
            <person name="Coates J.D."/>
        </authorList>
    </citation>
    <scope>NUCLEOTIDE SEQUENCE [LARGE SCALE GENOMIC DNA]</scope>
    <source>
        <strain evidence="8">IR12</strain>
    </source>
</reference>
<dbReference type="SUPFAM" id="SSF48452">
    <property type="entry name" value="TPR-like"/>
    <property type="match status" value="1"/>
</dbReference>
<dbReference type="PANTHER" id="PTHR24422">
    <property type="entry name" value="CHEMOTAXIS PROTEIN METHYLTRANSFERASE"/>
    <property type="match status" value="1"/>
</dbReference>
<dbReference type="RefSeq" id="WP_214359328.1">
    <property type="nucleotide sequence ID" value="NZ_JAEKFT010000001.1"/>
</dbReference>
<dbReference type="Proteomes" id="UP000694660">
    <property type="component" value="Unassembled WGS sequence"/>
</dbReference>
<dbReference type="GO" id="GO:0008757">
    <property type="term" value="F:S-adenosylmethionine-dependent methyltransferase activity"/>
    <property type="evidence" value="ECO:0007669"/>
    <property type="project" value="InterPro"/>
</dbReference>
<feature type="region of interest" description="Disordered" evidence="5">
    <location>
        <begin position="282"/>
        <end position="321"/>
    </location>
</feature>
<dbReference type="PANTHER" id="PTHR24422:SF19">
    <property type="entry name" value="CHEMOTAXIS PROTEIN METHYLTRANSFERASE"/>
    <property type="match status" value="1"/>
</dbReference>
<dbReference type="PRINTS" id="PR00996">
    <property type="entry name" value="CHERMTFRASE"/>
</dbReference>
<evidence type="ECO:0000313" key="7">
    <source>
        <dbReference type="EMBL" id="MBT0959560.1"/>
    </source>
</evidence>
<keyword evidence="1" id="KW-0489">Methyltransferase</keyword>
<sequence length="482" mass="52095">MPTTLPAPLLQQFSAFLSARLGLHFPPPRWADLERGLSAAAADFGLAGPESCIRRLMSAPLRREQVETLASHLTVGETYFFRDPAVFAALEHHILPPLIAAGREQGRRLRLWSAGCCSGEEAYSLAILLDRLIPDLDDWHITLLATDINPHFLARARLGAYREWSFRGTAVSLKPQYFTPAEDGTFTLKPRIRRLVSVDYLNLVDDTYPSLASNTNGMDLILCRNVLMYFAEDTVDAIVAKLRRCLTTDGWLALSPTEGSAALRSGFTAVEFSDTLVYRKTETAERPAPTTAPSWAAAPLPPRPARPAARSAPPARPAAAPPETAIAQARTCFSRGAYAQAADLLSAAAPTAAPDCALAAHACANIGRLDDALRWCALAISADKSGPELRYLQAVILAERGDAAAAIGCFRQALYLDPDFALAHFALGNLHRRLGMATQAARHFDNARRLLANCAADSPLPHAEGLTASRLLAIIDSTEQIS</sequence>
<keyword evidence="4" id="KW-0802">TPR repeat</keyword>
<dbReference type="Gene3D" id="1.25.40.10">
    <property type="entry name" value="Tetratricopeptide repeat domain"/>
    <property type="match status" value="1"/>
</dbReference>
<dbReference type="PROSITE" id="PS50005">
    <property type="entry name" value="TPR"/>
    <property type="match status" value="1"/>
</dbReference>
<dbReference type="Pfam" id="PF13414">
    <property type="entry name" value="TPR_11"/>
    <property type="match status" value="1"/>
</dbReference>
<dbReference type="InterPro" id="IPR019734">
    <property type="entry name" value="TPR_rpt"/>
</dbReference>
<dbReference type="InterPro" id="IPR029063">
    <property type="entry name" value="SAM-dependent_MTases_sf"/>
</dbReference>
<protein>
    <submittedName>
        <fullName evidence="7">Tetratricopeptide repeat protein</fullName>
    </submittedName>
</protein>